<evidence type="ECO:0000256" key="4">
    <source>
        <dbReference type="ARBA" id="ARBA00022485"/>
    </source>
</evidence>
<name>A0ABW8SM60_9CLOT</name>
<dbReference type="Pfam" id="PF12724">
    <property type="entry name" value="Flavodoxin_5"/>
    <property type="match status" value="1"/>
</dbReference>
<evidence type="ECO:0000256" key="7">
    <source>
        <dbReference type="ARBA" id="ARBA00023014"/>
    </source>
</evidence>
<dbReference type="PANTHER" id="PTHR24960:SF79">
    <property type="entry name" value="PHOTOSYSTEM I IRON-SULFUR CENTER"/>
    <property type="match status" value="1"/>
</dbReference>
<protein>
    <recommendedName>
        <fullName evidence="3">Ferredoxin</fullName>
    </recommendedName>
</protein>
<dbReference type="PROSITE" id="PS00198">
    <property type="entry name" value="4FE4S_FER_1"/>
    <property type="match status" value="1"/>
</dbReference>
<dbReference type="InterPro" id="IPR017900">
    <property type="entry name" value="4Fe4S_Fe_S_CS"/>
</dbReference>
<feature type="domain" description="4Fe-4S ferredoxin-type" evidence="8">
    <location>
        <begin position="214"/>
        <end position="243"/>
    </location>
</feature>
<dbReference type="NCBIfam" id="NF038196">
    <property type="entry name" value="ferrodoxin_EFR1"/>
    <property type="match status" value="1"/>
</dbReference>
<dbReference type="InterPro" id="IPR047964">
    <property type="entry name" value="EFR1-like"/>
</dbReference>
<evidence type="ECO:0000256" key="1">
    <source>
        <dbReference type="ARBA" id="ARBA00001966"/>
    </source>
</evidence>
<accession>A0ABW8SM60</accession>
<dbReference type="Proteomes" id="UP001623660">
    <property type="component" value="Unassembled WGS sequence"/>
</dbReference>
<evidence type="ECO:0000256" key="2">
    <source>
        <dbReference type="ARBA" id="ARBA00003532"/>
    </source>
</evidence>
<keyword evidence="10" id="KW-1185">Reference proteome</keyword>
<comment type="function">
    <text evidence="2">Ferredoxins are iron-sulfur proteins that transfer electrons in a wide variety of metabolic reactions.</text>
</comment>
<dbReference type="Gene3D" id="3.30.70.20">
    <property type="match status" value="1"/>
</dbReference>
<keyword evidence="4" id="KW-0004">4Fe-4S</keyword>
<evidence type="ECO:0000256" key="3">
    <source>
        <dbReference type="ARBA" id="ARBA00013529"/>
    </source>
</evidence>
<dbReference type="InterPro" id="IPR050157">
    <property type="entry name" value="PSI_iron-sulfur_center"/>
</dbReference>
<keyword evidence="6" id="KW-0408">Iron</keyword>
<evidence type="ECO:0000259" key="8">
    <source>
        <dbReference type="PROSITE" id="PS51379"/>
    </source>
</evidence>
<evidence type="ECO:0000313" key="10">
    <source>
        <dbReference type="Proteomes" id="UP001623660"/>
    </source>
</evidence>
<dbReference type="InterPro" id="IPR026816">
    <property type="entry name" value="Flavodoxin_dom"/>
</dbReference>
<evidence type="ECO:0000256" key="6">
    <source>
        <dbReference type="ARBA" id="ARBA00023004"/>
    </source>
</evidence>
<reference evidence="9 10" key="1">
    <citation type="submission" date="2024-11" db="EMBL/GenBank/DDBJ databases">
        <authorList>
            <person name="Heng Y.C."/>
            <person name="Lim A.C.H."/>
            <person name="Lee J.K.Y."/>
            <person name="Kittelmann S."/>
        </authorList>
    </citation>
    <scope>NUCLEOTIDE SEQUENCE [LARGE SCALE GENOMIC DNA]</scope>
    <source>
        <strain evidence="9 10">WILCCON 0269</strain>
    </source>
</reference>
<dbReference type="Gene3D" id="3.40.50.360">
    <property type="match status" value="1"/>
</dbReference>
<dbReference type="Pfam" id="PF13237">
    <property type="entry name" value="Fer4_10"/>
    <property type="match status" value="1"/>
</dbReference>
<dbReference type="SUPFAM" id="SSF54862">
    <property type="entry name" value="4Fe-4S ferredoxins"/>
    <property type="match status" value="1"/>
</dbReference>
<organism evidence="9 10">
    <name type="scientific">Candidatus Clostridium eludens</name>
    <dbReference type="NCBI Taxonomy" id="3381663"/>
    <lineage>
        <taxon>Bacteria</taxon>
        <taxon>Bacillati</taxon>
        <taxon>Bacillota</taxon>
        <taxon>Clostridia</taxon>
        <taxon>Eubacteriales</taxon>
        <taxon>Clostridiaceae</taxon>
        <taxon>Clostridium</taxon>
    </lineage>
</organism>
<keyword evidence="7" id="KW-0411">Iron-sulfur</keyword>
<comment type="caution">
    <text evidence="9">The sequence shown here is derived from an EMBL/GenBank/DDBJ whole genome shotgun (WGS) entry which is preliminary data.</text>
</comment>
<dbReference type="PROSITE" id="PS51379">
    <property type="entry name" value="4FE4S_FER_2"/>
    <property type="match status" value="2"/>
</dbReference>
<evidence type="ECO:0000256" key="5">
    <source>
        <dbReference type="ARBA" id="ARBA00022723"/>
    </source>
</evidence>
<dbReference type="RefSeq" id="WP_406793148.1">
    <property type="nucleotide sequence ID" value="NZ_JBJHZX010000024.1"/>
</dbReference>
<sequence>MKGVLYYFSGTGNTKWVADRFKENFKSYNIDIDLVDMQHLEDKQLKKCDFVIIGSPVYVEFPPKIVKDFLNKLDFLKEGKRVIIYSTQASASSSVPYSIAKCLKKRGYLISVQVSIKMPNNYYFFIGKKPSKDEVNNLLMKADEKVKHSIENFVKNKKIKENTFFVRLEFNKIAHNIFKSVIPRLSKNINSTKDCDKCGLCLRNCPQGNITFEGGRAIFHSKCILCLRCIHICPINAIRYKNKKIDQTQKNIIKVLDLNK</sequence>
<dbReference type="EMBL" id="JBJHZX010000024">
    <property type="protein sequence ID" value="MFL0197045.1"/>
    <property type="molecule type" value="Genomic_DNA"/>
</dbReference>
<dbReference type="InterPro" id="IPR017896">
    <property type="entry name" value="4Fe4S_Fe-S-bd"/>
</dbReference>
<dbReference type="InterPro" id="IPR029039">
    <property type="entry name" value="Flavoprotein-like_sf"/>
</dbReference>
<feature type="domain" description="4Fe-4S ferredoxin-type" evidence="8">
    <location>
        <begin position="185"/>
        <end position="213"/>
    </location>
</feature>
<keyword evidence="5" id="KW-0479">Metal-binding</keyword>
<evidence type="ECO:0000313" key="9">
    <source>
        <dbReference type="EMBL" id="MFL0197045.1"/>
    </source>
</evidence>
<dbReference type="SUPFAM" id="SSF52218">
    <property type="entry name" value="Flavoproteins"/>
    <property type="match status" value="1"/>
</dbReference>
<comment type="cofactor">
    <cofactor evidence="1">
        <name>[4Fe-4S] cluster</name>
        <dbReference type="ChEBI" id="CHEBI:49883"/>
    </cofactor>
</comment>
<proteinExistence type="predicted"/>
<gene>
    <name evidence="9" type="ORF">ACJDU8_15980</name>
</gene>
<dbReference type="PANTHER" id="PTHR24960">
    <property type="entry name" value="PHOTOSYSTEM I IRON-SULFUR CENTER-RELATED"/>
    <property type="match status" value="1"/>
</dbReference>